<dbReference type="EMBL" id="CAEZXO010000005">
    <property type="protein sequence ID" value="CAB4694361.1"/>
    <property type="molecule type" value="Genomic_DNA"/>
</dbReference>
<evidence type="ECO:0000313" key="7">
    <source>
        <dbReference type="EMBL" id="CAB4857163.1"/>
    </source>
</evidence>
<dbReference type="PROSITE" id="PS01148">
    <property type="entry name" value="UPF0033"/>
    <property type="match status" value="1"/>
</dbReference>
<evidence type="ECO:0000313" key="5">
    <source>
        <dbReference type="EMBL" id="CAB4774404.1"/>
    </source>
</evidence>
<dbReference type="InterPro" id="IPR001455">
    <property type="entry name" value="TusA-like"/>
</dbReference>
<feature type="domain" description="UPF0033" evidence="1">
    <location>
        <begin position="4"/>
        <end position="28"/>
    </location>
</feature>
<dbReference type="EMBL" id="CAFBQX010000001">
    <property type="protein sequence ID" value="CAB5069561.1"/>
    <property type="molecule type" value="Genomic_DNA"/>
</dbReference>
<evidence type="ECO:0000259" key="1">
    <source>
        <dbReference type="PROSITE" id="PS01148"/>
    </source>
</evidence>
<organism evidence="6">
    <name type="scientific">freshwater metagenome</name>
    <dbReference type="NCBI Taxonomy" id="449393"/>
    <lineage>
        <taxon>unclassified sequences</taxon>
        <taxon>metagenomes</taxon>
        <taxon>ecological metagenomes</taxon>
    </lineage>
</organism>
<evidence type="ECO:0000313" key="2">
    <source>
        <dbReference type="EMBL" id="CAB4339170.1"/>
    </source>
</evidence>
<dbReference type="Gene3D" id="3.30.110.40">
    <property type="entry name" value="TusA-like domain"/>
    <property type="match status" value="1"/>
</dbReference>
<dbReference type="InterPro" id="IPR036868">
    <property type="entry name" value="TusA-like_sf"/>
</dbReference>
<dbReference type="CDD" id="cd00291">
    <property type="entry name" value="SirA_YedF_YeeD"/>
    <property type="match status" value="1"/>
</dbReference>
<reference evidence="6" key="1">
    <citation type="submission" date="2020-05" db="EMBL/GenBank/DDBJ databases">
        <authorList>
            <person name="Chiriac C."/>
            <person name="Salcher M."/>
            <person name="Ghai R."/>
            <person name="Kavagutti S V."/>
        </authorList>
    </citation>
    <scope>NUCLEOTIDE SEQUENCE</scope>
</reference>
<accession>A0A6J7AD75</accession>
<proteinExistence type="predicted"/>
<dbReference type="EMBL" id="CAEZZW010000001">
    <property type="protein sequence ID" value="CAB4774404.1"/>
    <property type="molecule type" value="Genomic_DNA"/>
</dbReference>
<evidence type="ECO:0000313" key="3">
    <source>
        <dbReference type="EMBL" id="CAB4694361.1"/>
    </source>
</evidence>
<protein>
    <submittedName>
        <fullName evidence="6">Unannotated protein</fullName>
    </submittedName>
</protein>
<evidence type="ECO:0000313" key="9">
    <source>
        <dbReference type="EMBL" id="CAB4984085.1"/>
    </source>
</evidence>
<evidence type="ECO:0000313" key="10">
    <source>
        <dbReference type="EMBL" id="CAB5069561.1"/>
    </source>
</evidence>
<evidence type="ECO:0000313" key="8">
    <source>
        <dbReference type="EMBL" id="CAB4943443.1"/>
    </source>
</evidence>
<dbReference type="SUPFAM" id="SSF64307">
    <property type="entry name" value="SirA-like"/>
    <property type="match status" value="1"/>
</dbReference>
<dbReference type="EMBL" id="CAESAE010000004">
    <property type="protein sequence ID" value="CAB4339170.1"/>
    <property type="molecule type" value="Genomic_DNA"/>
</dbReference>
<name>A0A6J7AD75_9ZZZZ</name>
<dbReference type="EMBL" id="CAEZYM010000010">
    <property type="protein sequence ID" value="CAB4729299.1"/>
    <property type="molecule type" value="Genomic_DNA"/>
</dbReference>
<evidence type="ECO:0000313" key="6">
    <source>
        <dbReference type="EMBL" id="CAB4830548.1"/>
    </source>
</evidence>
<dbReference type="AlphaFoldDB" id="A0A6J7AD75"/>
<evidence type="ECO:0000313" key="4">
    <source>
        <dbReference type="EMBL" id="CAB4729299.1"/>
    </source>
</evidence>
<dbReference type="EMBL" id="CAFBOC010000016">
    <property type="protein sequence ID" value="CAB4984085.1"/>
    <property type="molecule type" value="Genomic_DNA"/>
</dbReference>
<dbReference type="EMBL" id="CAFABH010000016">
    <property type="protein sequence ID" value="CAB4830548.1"/>
    <property type="molecule type" value="Genomic_DNA"/>
</dbReference>
<dbReference type="Pfam" id="PF01206">
    <property type="entry name" value="TusA"/>
    <property type="match status" value="1"/>
</dbReference>
<gene>
    <name evidence="3" type="ORF">UFOPK2510_00902</name>
    <name evidence="4" type="ORF">UFOPK2718_01129</name>
    <name evidence="5" type="ORF">UFOPK2936_00409</name>
    <name evidence="6" type="ORF">UFOPK3174_01038</name>
    <name evidence="7" type="ORF">UFOPK3328_00251</name>
    <name evidence="8" type="ORF">UFOPK3779_00716</name>
    <name evidence="9" type="ORF">UFOPK3913_01331</name>
    <name evidence="2" type="ORF">UFOPK4107_00853</name>
    <name evidence="10" type="ORF">UFOPK4403_00020</name>
</gene>
<sequence length="76" mass="8211">MIEVNSIGKRCPQPIIDVARAIGNIPMGESLVLLADDPATLPDLTAWSRMTGNGIKILSETNFLVTRQNQSGQVPH</sequence>
<dbReference type="EMBL" id="CAFBLD010000002">
    <property type="protein sequence ID" value="CAB4857163.1"/>
    <property type="molecule type" value="Genomic_DNA"/>
</dbReference>
<dbReference type="EMBL" id="CAFBNH010000004">
    <property type="protein sequence ID" value="CAB4943443.1"/>
    <property type="molecule type" value="Genomic_DNA"/>
</dbReference>